<evidence type="ECO:0000313" key="2">
    <source>
        <dbReference type="EMBL" id="MBM6921480.1"/>
    </source>
</evidence>
<dbReference type="Proteomes" id="UP000774750">
    <property type="component" value="Unassembled WGS sequence"/>
</dbReference>
<keyword evidence="1" id="KW-0812">Transmembrane</keyword>
<gene>
    <name evidence="2" type="ORF">H6A12_09965</name>
</gene>
<keyword evidence="3" id="KW-1185">Reference proteome</keyword>
<dbReference type="AlphaFoldDB" id="A0A938X9A6"/>
<feature type="transmembrane region" description="Helical" evidence="1">
    <location>
        <begin position="20"/>
        <end position="38"/>
    </location>
</feature>
<feature type="transmembrane region" description="Helical" evidence="1">
    <location>
        <begin position="336"/>
        <end position="358"/>
    </location>
</feature>
<feature type="transmembrane region" description="Helical" evidence="1">
    <location>
        <begin position="427"/>
        <end position="447"/>
    </location>
</feature>
<feature type="transmembrane region" description="Helical" evidence="1">
    <location>
        <begin position="747"/>
        <end position="768"/>
    </location>
</feature>
<dbReference type="PANTHER" id="PTHR38454">
    <property type="entry name" value="INTEGRAL MEMBRANE PROTEIN-RELATED"/>
    <property type="match status" value="1"/>
</dbReference>
<evidence type="ECO:0000313" key="3">
    <source>
        <dbReference type="Proteomes" id="UP000774750"/>
    </source>
</evidence>
<feature type="transmembrane region" description="Helical" evidence="1">
    <location>
        <begin position="132"/>
        <end position="151"/>
    </location>
</feature>
<dbReference type="Pfam" id="PF09586">
    <property type="entry name" value="YfhO"/>
    <property type="match status" value="2"/>
</dbReference>
<reference evidence="2" key="1">
    <citation type="submission" date="2020-08" db="EMBL/GenBank/DDBJ databases">
        <authorList>
            <person name="Cejkova D."/>
            <person name="Kubasova T."/>
            <person name="Jahodarova E."/>
            <person name="Rychlik I."/>
        </authorList>
    </citation>
    <scope>NUCLEOTIDE SEQUENCE</scope>
    <source>
        <strain evidence="2">An559</strain>
    </source>
</reference>
<reference evidence="2" key="2">
    <citation type="journal article" date="2021" name="Sci. Rep.">
        <title>The distribution of antibiotic resistance genes in chicken gut microbiota commensals.</title>
        <authorList>
            <person name="Juricova H."/>
            <person name="Matiasovicova J."/>
            <person name="Kubasova T."/>
            <person name="Cejkova D."/>
            <person name="Rychlik I."/>
        </authorList>
    </citation>
    <scope>NUCLEOTIDE SEQUENCE</scope>
    <source>
        <strain evidence="2">An559</strain>
    </source>
</reference>
<dbReference type="RefSeq" id="WP_204447453.1">
    <property type="nucleotide sequence ID" value="NZ_JACJKY010000017.1"/>
</dbReference>
<dbReference type="InterPro" id="IPR018580">
    <property type="entry name" value="Uncharacterised_YfhO"/>
</dbReference>
<protein>
    <submittedName>
        <fullName evidence="2">YfhO family protein</fullName>
    </submittedName>
</protein>
<keyword evidence="1" id="KW-0472">Membrane</keyword>
<dbReference type="PANTHER" id="PTHR38454:SF1">
    <property type="entry name" value="INTEGRAL MEMBRANE PROTEIN"/>
    <property type="match status" value="1"/>
</dbReference>
<dbReference type="EMBL" id="JACJKY010000017">
    <property type="protein sequence ID" value="MBM6921480.1"/>
    <property type="molecule type" value="Genomic_DNA"/>
</dbReference>
<feature type="transmembrane region" description="Helical" evidence="1">
    <location>
        <begin position="390"/>
        <end position="407"/>
    </location>
</feature>
<feature type="transmembrane region" description="Helical" evidence="1">
    <location>
        <begin position="234"/>
        <end position="256"/>
    </location>
</feature>
<feature type="transmembrane region" description="Helical" evidence="1">
    <location>
        <begin position="309"/>
        <end position="327"/>
    </location>
</feature>
<organism evidence="2 3">
    <name type="scientific">Merdimmobilis hominis</name>
    <dbReference type="NCBI Taxonomy" id="2897707"/>
    <lineage>
        <taxon>Bacteria</taxon>
        <taxon>Bacillati</taxon>
        <taxon>Bacillota</taxon>
        <taxon>Clostridia</taxon>
        <taxon>Eubacteriales</taxon>
        <taxon>Oscillospiraceae</taxon>
        <taxon>Merdimmobilis</taxon>
    </lineage>
</organism>
<proteinExistence type="predicted"/>
<evidence type="ECO:0000256" key="1">
    <source>
        <dbReference type="SAM" id="Phobius"/>
    </source>
</evidence>
<name>A0A938X9A6_9FIRM</name>
<feature type="transmembrane region" description="Helical" evidence="1">
    <location>
        <begin position="364"/>
        <end position="383"/>
    </location>
</feature>
<feature type="transmembrane region" description="Helical" evidence="1">
    <location>
        <begin position="186"/>
        <end position="214"/>
    </location>
</feature>
<feature type="transmembrane region" description="Helical" evidence="1">
    <location>
        <begin position="454"/>
        <end position="476"/>
    </location>
</feature>
<comment type="caution">
    <text evidence="2">The sequence shown here is derived from an EMBL/GenBank/DDBJ whole genome shotgun (WGS) entry which is preliminary data.</text>
</comment>
<feature type="transmembrane region" description="Helical" evidence="1">
    <location>
        <begin position="94"/>
        <end position="120"/>
    </location>
</feature>
<sequence length="816" mass="92278">MTLHSSRRRFSLPVGSYRFVFFLSLLLSLLIFLPFLLIDRGLFLYYGDFNVQQIPFYSLSHDAVQSGEIFWNWNTDLGVNFIGSYSFYLLGSPFFWLTLLFPSAAVPYLMAPLLMLKFAFTAVTGYAFLRRFCRFSETATFCALLYAFSGFNLYNIFFNHFNEVVMFFPLLLLAMDELVINNRRGVFALTVGVCAFVNYYFFFGEVLFCILYFFLRQNKADGFRVTFFTFLRVLLEAVIGLLLSAALLVPSALAVLSNERVSSFLSGYNLFVYGDSQRYGLIFSSLFFPPDVPARPNFFPDANAKWSSVSLYLPMISTCGVFAFLLGKKKHWLSKILIVCAVICFIPGLNAAFSMFNYSYYARWFFMPLLMMALATCIALEECRPHFKKAFALTGACMALVTLIGILPKKVDGEYVFFSLPEDPARFWVYVIFAAIGLLVCILLYSLKLSRKHLFRAGCVSLSVMIVLCGVMTLSFGRGISDRYNDVANRALFGADKLSLDESQGFFRIDTYGELDNLGMFWRIPTINAFHSVVPSSIMEYYEWIGGERGVASRPEPSLLGVRAITSVRYAFSDATDYTPMDGFSQIGIQNGYTVYENDYFIPMGFSYDTAVTEEQVEKTSCPNKDRLLVRALLLSEEDYQSVSDILPLLSDDEVLNGDFSSDAYYEDCENRAASAVDTFSYSSKGFTAQTSYETDRVVFFSVPYDEGWHATVNGEEAQILKADVGFMAVRVPAGESEIVFTYQTPGLLAGVLITIVGLFLFAGYLWLVSFLRKRGKMENSHRSIHRCQPQFAPTLPAKEAYTRYCASQKNLPPEP</sequence>
<keyword evidence="1" id="KW-1133">Transmembrane helix</keyword>
<accession>A0A938X9A6</accession>